<keyword evidence="3" id="KW-1185">Reference proteome</keyword>
<dbReference type="RefSeq" id="WP_381212783.1">
    <property type="nucleotide sequence ID" value="NZ_JBHSPC010000046.1"/>
</dbReference>
<comment type="caution">
    <text evidence="2">The sequence shown here is derived from an EMBL/GenBank/DDBJ whole genome shotgun (WGS) entry which is preliminary data.</text>
</comment>
<gene>
    <name evidence="2" type="ORF">ACFP2V_17725</name>
</gene>
<feature type="compositionally biased region" description="Basic and acidic residues" evidence="1">
    <location>
        <begin position="36"/>
        <end position="60"/>
    </location>
</feature>
<dbReference type="Proteomes" id="UP001596183">
    <property type="component" value="Unassembled WGS sequence"/>
</dbReference>
<evidence type="ECO:0000313" key="2">
    <source>
        <dbReference type="EMBL" id="MFC5671892.1"/>
    </source>
</evidence>
<dbReference type="EMBL" id="JBHSPC010000046">
    <property type="protein sequence ID" value="MFC5671892.1"/>
    <property type="molecule type" value="Genomic_DNA"/>
</dbReference>
<evidence type="ECO:0000313" key="3">
    <source>
        <dbReference type="Proteomes" id="UP001596183"/>
    </source>
</evidence>
<proteinExistence type="predicted"/>
<organism evidence="2 3">
    <name type="scientific">Streptomyces incanus</name>
    <dbReference type="NCBI Taxonomy" id="887453"/>
    <lineage>
        <taxon>Bacteria</taxon>
        <taxon>Bacillati</taxon>
        <taxon>Actinomycetota</taxon>
        <taxon>Actinomycetes</taxon>
        <taxon>Kitasatosporales</taxon>
        <taxon>Streptomycetaceae</taxon>
        <taxon>Streptomyces</taxon>
    </lineage>
</organism>
<sequence>MRGSAHRPLGEWTGNEAAAPAGPFDDQQRTAAETLCADHVRQPPDLAPREADVRGTHDSATHIQQQCDPSDAKKIGGLNLGLRIMKT</sequence>
<protein>
    <submittedName>
        <fullName evidence="2">Uncharacterized protein</fullName>
    </submittedName>
</protein>
<evidence type="ECO:0000256" key="1">
    <source>
        <dbReference type="SAM" id="MobiDB-lite"/>
    </source>
</evidence>
<accession>A0ABW0XMV2</accession>
<name>A0ABW0XMV2_9ACTN</name>
<reference evidence="3" key="1">
    <citation type="journal article" date="2019" name="Int. J. Syst. Evol. Microbiol.">
        <title>The Global Catalogue of Microorganisms (GCM) 10K type strain sequencing project: providing services to taxonomists for standard genome sequencing and annotation.</title>
        <authorList>
            <consortium name="The Broad Institute Genomics Platform"/>
            <consortium name="The Broad Institute Genome Sequencing Center for Infectious Disease"/>
            <person name="Wu L."/>
            <person name="Ma J."/>
        </authorList>
    </citation>
    <scope>NUCLEOTIDE SEQUENCE [LARGE SCALE GENOMIC DNA]</scope>
    <source>
        <strain evidence="3">JCM 13852</strain>
    </source>
</reference>
<feature type="region of interest" description="Disordered" evidence="1">
    <location>
        <begin position="1"/>
        <end position="75"/>
    </location>
</feature>